<feature type="compositionally biased region" description="Pro residues" evidence="1">
    <location>
        <begin position="87"/>
        <end position="107"/>
    </location>
</feature>
<protein>
    <recommendedName>
        <fullName evidence="5">Secretion system X translation initiation factor</fullName>
    </recommendedName>
</protein>
<dbReference type="Proteomes" id="UP001205861">
    <property type="component" value="Unassembled WGS sequence"/>
</dbReference>
<evidence type="ECO:0000313" key="4">
    <source>
        <dbReference type="Proteomes" id="UP001205861"/>
    </source>
</evidence>
<evidence type="ECO:0000256" key="1">
    <source>
        <dbReference type="SAM" id="MobiDB-lite"/>
    </source>
</evidence>
<name>A0ABT2BKR8_9BURK</name>
<dbReference type="RefSeq" id="WP_258856350.1">
    <property type="nucleotide sequence ID" value="NZ_JANUGV010000002.1"/>
</dbReference>
<dbReference type="EMBL" id="JANUGV010000002">
    <property type="protein sequence ID" value="MCS0608670.1"/>
    <property type="molecule type" value="Genomic_DNA"/>
</dbReference>
<organism evidence="3 4">
    <name type="scientific">Massilia solisilvae</name>
    <dbReference type="NCBI Taxonomy" id="1811225"/>
    <lineage>
        <taxon>Bacteria</taxon>
        <taxon>Pseudomonadati</taxon>
        <taxon>Pseudomonadota</taxon>
        <taxon>Betaproteobacteria</taxon>
        <taxon>Burkholderiales</taxon>
        <taxon>Oxalobacteraceae</taxon>
        <taxon>Telluria group</taxon>
        <taxon>Massilia</taxon>
    </lineage>
</organism>
<evidence type="ECO:0008006" key="5">
    <source>
        <dbReference type="Google" id="ProtNLM"/>
    </source>
</evidence>
<gene>
    <name evidence="3" type="ORF">NX773_10895</name>
</gene>
<feature type="signal peptide" evidence="2">
    <location>
        <begin position="1"/>
        <end position="19"/>
    </location>
</feature>
<feature type="region of interest" description="Disordered" evidence="1">
    <location>
        <begin position="75"/>
        <end position="107"/>
    </location>
</feature>
<keyword evidence="4" id="KW-1185">Reference proteome</keyword>
<comment type="caution">
    <text evidence="3">The sequence shown here is derived from an EMBL/GenBank/DDBJ whole genome shotgun (WGS) entry which is preliminary data.</text>
</comment>
<evidence type="ECO:0000313" key="3">
    <source>
        <dbReference type="EMBL" id="MCS0608670.1"/>
    </source>
</evidence>
<sequence>MNPRHAILAAALIGAGALALFGDSSPPADVVEPAARATAAPVASRAARPATAEVAIMQLQPRDVLIGSASESFNAGASDAFGSRNWTPPPPPPAQAPPPPPPQAPPLPFTVIGKSLDEGKWEVYLARGEQTYLVRDKDVIDGAYRVDAIRPPLMTLTYLPLNQAQQVNIGVFD</sequence>
<accession>A0ABT2BKR8</accession>
<keyword evidence="2" id="KW-0732">Signal</keyword>
<evidence type="ECO:0000256" key="2">
    <source>
        <dbReference type="SAM" id="SignalP"/>
    </source>
</evidence>
<proteinExistence type="predicted"/>
<feature type="chain" id="PRO_5046546646" description="Secretion system X translation initiation factor" evidence="2">
    <location>
        <begin position="20"/>
        <end position="173"/>
    </location>
</feature>
<reference evidence="3 4" key="1">
    <citation type="submission" date="2022-08" db="EMBL/GenBank/DDBJ databases">
        <title>Reclassification of Massilia species as members of the genera Telluria, Duganella, Pseudoduganella, Mokoshia gen. nov. and Zemynaea gen. nov. using orthogonal and non-orthogonal genome-based approaches.</title>
        <authorList>
            <person name="Bowman J.P."/>
        </authorList>
    </citation>
    <scope>NUCLEOTIDE SEQUENCE [LARGE SCALE GENOMIC DNA]</scope>
    <source>
        <strain evidence="3 4">JCM 31607</strain>
    </source>
</reference>